<feature type="region of interest" description="Disordered" evidence="1">
    <location>
        <begin position="102"/>
        <end position="130"/>
    </location>
</feature>
<protein>
    <submittedName>
        <fullName evidence="2">Uncharacterized protein</fullName>
    </submittedName>
</protein>
<gene>
    <name evidence="2" type="ORF">B0T16DRAFT_410415</name>
</gene>
<evidence type="ECO:0000313" key="2">
    <source>
        <dbReference type="EMBL" id="KAK0649603.1"/>
    </source>
</evidence>
<accession>A0AA39YBJ3</accession>
<evidence type="ECO:0000313" key="3">
    <source>
        <dbReference type="Proteomes" id="UP001174936"/>
    </source>
</evidence>
<sequence>MQSTMGRVSPMIFTPRNHCLTRTYSLFLSKPRRSHCSPFCSLQSGPSSQANLERSSGVVTREDVATTCTPLLTRGQQQRRCDTSLHCGREVPRPRNVAARELGNGSRSTAPGAACTERGNRRPLGSPTEPNEQCLADNDNAAIPLNNITISHTDRLHITRHWARLRAIAHNRGRDTARTAEPNVEVAHLVTTLRAKPWPKGAPTIDIVVRTVTAGAPPTHSQTQFNGWKLENV</sequence>
<dbReference type="AlphaFoldDB" id="A0AA39YBJ3"/>
<proteinExistence type="predicted"/>
<reference evidence="2" key="1">
    <citation type="submission" date="2023-06" db="EMBL/GenBank/DDBJ databases">
        <title>Genome-scale phylogeny and comparative genomics of the fungal order Sordariales.</title>
        <authorList>
            <consortium name="Lawrence Berkeley National Laboratory"/>
            <person name="Hensen N."/>
            <person name="Bonometti L."/>
            <person name="Westerberg I."/>
            <person name="Brannstrom I.O."/>
            <person name="Guillou S."/>
            <person name="Cros-Aarteil S."/>
            <person name="Calhoun S."/>
            <person name="Haridas S."/>
            <person name="Kuo A."/>
            <person name="Mondo S."/>
            <person name="Pangilinan J."/>
            <person name="Riley R."/>
            <person name="Labutti K."/>
            <person name="Andreopoulos B."/>
            <person name="Lipzen A."/>
            <person name="Chen C."/>
            <person name="Yanf M."/>
            <person name="Daum C."/>
            <person name="Ng V."/>
            <person name="Clum A."/>
            <person name="Steindorff A."/>
            <person name="Ohm R."/>
            <person name="Martin F."/>
            <person name="Silar P."/>
            <person name="Natvig D."/>
            <person name="Lalanne C."/>
            <person name="Gautier V."/>
            <person name="Ament-Velasquez S.L."/>
            <person name="Kruys A."/>
            <person name="Hutchinson M.I."/>
            <person name="Powell A.J."/>
            <person name="Barry K."/>
            <person name="Miller A.N."/>
            <person name="Grigoriev I.V."/>
            <person name="Debuchy R."/>
            <person name="Gladieux P."/>
            <person name="Thoren M.H."/>
            <person name="Johannesson H."/>
        </authorList>
    </citation>
    <scope>NUCLEOTIDE SEQUENCE</scope>
    <source>
        <strain evidence="2">SMH2532-1</strain>
    </source>
</reference>
<comment type="caution">
    <text evidence="2">The sequence shown here is derived from an EMBL/GenBank/DDBJ whole genome shotgun (WGS) entry which is preliminary data.</text>
</comment>
<keyword evidence="3" id="KW-1185">Reference proteome</keyword>
<dbReference type="EMBL" id="JAULSV010000003">
    <property type="protein sequence ID" value="KAK0649603.1"/>
    <property type="molecule type" value="Genomic_DNA"/>
</dbReference>
<evidence type="ECO:0000256" key="1">
    <source>
        <dbReference type="SAM" id="MobiDB-lite"/>
    </source>
</evidence>
<dbReference type="Proteomes" id="UP001174936">
    <property type="component" value="Unassembled WGS sequence"/>
</dbReference>
<organism evidence="2 3">
    <name type="scientific">Cercophora newfieldiana</name>
    <dbReference type="NCBI Taxonomy" id="92897"/>
    <lineage>
        <taxon>Eukaryota</taxon>
        <taxon>Fungi</taxon>
        <taxon>Dikarya</taxon>
        <taxon>Ascomycota</taxon>
        <taxon>Pezizomycotina</taxon>
        <taxon>Sordariomycetes</taxon>
        <taxon>Sordariomycetidae</taxon>
        <taxon>Sordariales</taxon>
        <taxon>Lasiosphaeriaceae</taxon>
        <taxon>Cercophora</taxon>
    </lineage>
</organism>
<name>A0AA39YBJ3_9PEZI</name>